<proteinExistence type="predicted"/>
<dbReference type="KEGG" id="rpi:Rpic_1890"/>
<organism evidence="1">
    <name type="scientific">Ralstonia pickettii (strain 12J)</name>
    <dbReference type="NCBI Taxonomy" id="402626"/>
    <lineage>
        <taxon>Bacteria</taxon>
        <taxon>Pseudomonadati</taxon>
        <taxon>Pseudomonadota</taxon>
        <taxon>Betaproteobacteria</taxon>
        <taxon>Burkholderiales</taxon>
        <taxon>Burkholderiaceae</taxon>
        <taxon>Ralstonia</taxon>
    </lineage>
</organism>
<gene>
    <name evidence="1" type="ordered locus">Rpic_1890</name>
</gene>
<reference evidence="1" key="1">
    <citation type="submission" date="2008-05" db="EMBL/GenBank/DDBJ databases">
        <title>Complete sequence of chromosome1 of Ralstonia pickettii 12J.</title>
        <authorList>
            <consortium name="US DOE Joint Genome Institute"/>
            <person name="Lucas S."/>
            <person name="Copeland A."/>
            <person name="Lapidus A."/>
            <person name="Glavina del Rio T."/>
            <person name="Dalin E."/>
            <person name="Tice H."/>
            <person name="Bruce D."/>
            <person name="Goodwin L."/>
            <person name="Pitluck S."/>
            <person name="Meincke L."/>
            <person name="Brettin T."/>
            <person name="Detter J.C."/>
            <person name="Han C."/>
            <person name="Kuske C.R."/>
            <person name="Schmutz J."/>
            <person name="Larimer F."/>
            <person name="Land M."/>
            <person name="Hauser L."/>
            <person name="Kyrpides N."/>
            <person name="Mikhailova N."/>
            <person name="Marsh T."/>
            <person name="Richardson P."/>
        </authorList>
    </citation>
    <scope>NUCLEOTIDE SEQUENCE</scope>
    <source>
        <strain evidence="1">12J</strain>
    </source>
</reference>
<accession>B2UFS5</accession>
<dbReference type="AlphaFoldDB" id="B2UFS5"/>
<protein>
    <submittedName>
        <fullName evidence="1">Uncharacterized protein</fullName>
    </submittedName>
</protein>
<dbReference type="HOGENOM" id="CLU_3083923_0_0_4"/>
<evidence type="ECO:0000313" key="1">
    <source>
        <dbReference type="EMBL" id="ACD27026.1"/>
    </source>
</evidence>
<dbReference type="EMBL" id="CP001068">
    <property type="protein sequence ID" value="ACD27026.1"/>
    <property type="molecule type" value="Genomic_DNA"/>
</dbReference>
<sequence length="52" mass="5495">MAEQTGWGALLRVVAAGGLTLDGRPQRMTISQNDVLTAIDIVALVASGMRRN</sequence>
<name>B2UFS5_RALPJ</name>